<sequence>MSYGYTGKILEIDLTAGTHNVLKMGEDFYRKYLGGPGIATYFALKNITPHTEPLSPDNVLIFATGILTGSFGPAVPRYTVCAKSPLTDTIGKSEAGGFWGPELKKAGYDAIIVRGKAKDPVYVNIADGAVKIKSAAAVWGKDTLETQNALEQAEGEGTRVLQIGPGGENQVLMANIVNELGHFNGRNGLGAVMGSKNLKAIVVKGSENVPCYDKEFPKDLSRWVAKNLKDHALAYGLYWNGTPGGITTMNANGSLPTKNWQESVFDRAEEIGAQSLEKILIKRKGCFSCPVRCKRVVESKDSEMPINPALGGPEYETLVCLGSNLGIGDIKLVSKANELCNRYTLDTMSLGMTISFAMECYEKGFLTKEDTGGIELTFGNEDILLDLIRMTAFKEGFGKDLALGSYRLAQQLGKETENFLLQVKKQELPAHDPRVKAGLALQYAISSHGADHWFAQHDTLYTEKGSSGMQSIAQLGVAEPVPADELSAQKAKLIYYTHLMTIMYDCLGVCIFGYASRSIVSLEKLAQLVEAVTGWNISMWEMLKAGERASVMMRSFNGREGFTSSDDVLPPRVYDGITNGPRRGEKLNEAVFTQAREVYYQMAGLNEQGLPTISKLAELEIDWLAE</sequence>
<evidence type="ECO:0000256" key="1">
    <source>
        <dbReference type="ARBA" id="ARBA00001966"/>
    </source>
</evidence>
<dbReference type="InterPro" id="IPR051919">
    <property type="entry name" value="W-dependent_AOR"/>
</dbReference>
<protein>
    <submittedName>
        <fullName evidence="10">Aldehyde ferredoxin oxidoreductase</fullName>
        <ecNumber evidence="10">1.2.7.5</ecNumber>
    </submittedName>
</protein>
<keyword evidence="6" id="KW-0408">Iron</keyword>
<dbReference type="SMART" id="SM00790">
    <property type="entry name" value="AFOR_N"/>
    <property type="match status" value="1"/>
</dbReference>
<dbReference type="Proteomes" id="UP000006443">
    <property type="component" value="Unassembled WGS sequence"/>
</dbReference>
<evidence type="ECO:0000313" key="10">
    <source>
        <dbReference type="EMBL" id="EEG78786.1"/>
    </source>
</evidence>
<dbReference type="InterPro" id="IPR036021">
    <property type="entry name" value="Tungsten_al_ferr_oxy-like_C"/>
</dbReference>
<reference evidence="10 11" key="1">
    <citation type="submission" date="2009-02" db="EMBL/GenBank/DDBJ databases">
        <title>Sequencing of the draft genome and assembly of Dethiobacter alkaliphilus AHT 1.</title>
        <authorList>
            <consortium name="US DOE Joint Genome Institute (JGI-PGF)"/>
            <person name="Lucas S."/>
            <person name="Copeland A."/>
            <person name="Lapidus A."/>
            <person name="Glavina del Rio T."/>
            <person name="Dalin E."/>
            <person name="Tice H."/>
            <person name="Bruce D."/>
            <person name="Goodwin L."/>
            <person name="Pitluck S."/>
            <person name="Larimer F."/>
            <person name="Land M.L."/>
            <person name="Hauser L."/>
            <person name="Muyzer G."/>
        </authorList>
    </citation>
    <scope>NUCLEOTIDE SEQUENCE [LARGE SCALE GENOMIC DNA]</scope>
    <source>
        <strain evidence="10 11">AHT 1</strain>
    </source>
</reference>
<name>C0GC51_DETAL</name>
<dbReference type="PANTHER" id="PTHR30038:SF0">
    <property type="entry name" value="TUNGSTEN-CONTAINING ALDEHYDE FERREDOXIN OXIDOREDUCTASE"/>
    <property type="match status" value="1"/>
</dbReference>
<keyword evidence="11" id="KW-1185">Reference proteome</keyword>
<dbReference type="InterPro" id="IPR036503">
    <property type="entry name" value="Ald_Fedxn_OxRdtase_N_sf"/>
</dbReference>
<dbReference type="GO" id="GO:0051539">
    <property type="term" value="F:4 iron, 4 sulfur cluster binding"/>
    <property type="evidence" value="ECO:0007669"/>
    <property type="project" value="UniProtKB-KW"/>
</dbReference>
<dbReference type="STRING" id="555088.DealDRAFT_0060"/>
<dbReference type="GO" id="GO:0046872">
    <property type="term" value="F:metal ion binding"/>
    <property type="evidence" value="ECO:0007669"/>
    <property type="project" value="UniProtKB-KW"/>
</dbReference>
<keyword evidence="3" id="KW-0004">4Fe-4S</keyword>
<dbReference type="InterPro" id="IPR001203">
    <property type="entry name" value="OxRdtase_Ald_Fedxn_C"/>
</dbReference>
<dbReference type="Pfam" id="PF02730">
    <property type="entry name" value="AFOR_N"/>
    <property type="match status" value="1"/>
</dbReference>
<dbReference type="SUPFAM" id="SSF56228">
    <property type="entry name" value="Aldehyde ferredoxin oxidoreductase, N-terminal domain"/>
    <property type="match status" value="1"/>
</dbReference>
<dbReference type="GO" id="GO:0033726">
    <property type="term" value="F:aldehyde ferredoxin oxidoreductase activity"/>
    <property type="evidence" value="ECO:0007669"/>
    <property type="project" value="UniProtKB-EC"/>
</dbReference>
<dbReference type="SUPFAM" id="SSF48310">
    <property type="entry name" value="Aldehyde ferredoxin oxidoreductase, C-terminal domains"/>
    <property type="match status" value="1"/>
</dbReference>
<evidence type="ECO:0000259" key="9">
    <source>
        <dbReference type="SMART" id="SM00790"/>
    </source>
</evidence>
<comment type="caution">
    <text evidence="10">The sequence shown here is derived from an EMBL/GenBank/DDBJ whole genome shotgun (WGS) entry which is preliminary data.</text>
</comment>
<proteinExistence type="inferred from homology"/>
<dbReference type="eggNOG" id="COG2414">
    <property type="taxonomic scope" value="Bacteria"/>
</dbReference>
<comment type="cofactor">
    <cofactor evidence="1">
        <name>[4Fe-4S] cluster</name>
        <dbReference type="ChEBI" id="CHEBI:49883"/>
    </cofactor>
</comment>
<dbReference type="GO" id="GO:0009055">
    <property type="term" value="F:electron transfer activity"/>
    <property type="evidence" value="ECO:0007669"/>
    <property type="project" value="InterPro"/>
</dbReference>
<dbReference type="InterPro" id="IPR013983">
    <property type="entry name" value="Ald_Fedxn_OxRdtase_N"/>
</dbReference>
<evidence type="ECO:0000256" key="2">
    <source>
        <dbReference type="ARBA" id="ARBA00011032"/>
    </source>
</evidence>
<gene>
    <name evidence="10" type="ORF">DealDRAFT_0060</name>
</gene>
<dbReference type="AlphaFoldDB" id="C0GC51"/>
<dbReference type="PANTHER" id="PTHR30038">
    <property type="entry name" value="ALDEHYDE FERREDOXIN OXIDOREDUCTASE"/>
    <property type="match status" value="1"/>
</dbReference>
<dbReference type="EMBL" id="ACJM01000001">
    <property type="protein sequence ID" value="EEG78786.1"/>
    <property type="molecule type" value="Genomic_DNA"/>
</dbReference>
<evidence type="ECO:0000256" key="4">
    <source>
        <dbReference type="ARBA" id="ARBA00022723"/>
    </source>
</evidence>
<dbReference type="InterPro" id="IPR013985">
    <property type="entry name" value="Ald_Fedxn_OxRdtase_dom3"/>
</dbReference>
<dbReference type="Gene3D" id="3.60.9.10">
    <property type="entry name" value="Aldehyde ferredoxin oxidoreductase, N-terminal domain"/>
    <property type="match status" value="1"/>
</dbReference>
<evidence type="ECO:0000256" key="7">
    <source>
        <dbReference type="ARBA" id="ARBA00023014"/>
    </source>
</evidence>
<dbReference type="InterPro" id="IPR013984">
    <property type="entry name" value="Ald_Fedxn_OxRdtase_dom2"/>
</dbReference>
<evidence type="ECO:0000256" key="5">
    <source>
        <dbReference type="ARBA" id="ARBA00023002"/>
    </source>
</evidence>
<evidence type="ECO:0000313" key="11">
    <source>
        <dbReference type="Proteomes" id="UP000006443"/>
    </source>
</evidence>
<keyword evidence="7" id="KW-0411">Iron-sulfur</keyword>
<dbReference type="RefSeq" id="WP_008513758.1">
    <property type="nucleotide sequence ID" value="NZ_ACJM01000001.1"/>
</dbReference>
<evidence type="ECO:0000256" key="6">
    <source>
        <dbReference type="ARBA" id="ARBA00023004"/>
    </source>
</evidence>
<dbReference type="Gene3D" id="1.10.569.10">
    <property type="entry name" value="Aldehyde Ferredoxin Oxidoreductase Protein, subunit A, domain 2"/>
    <property type="match status" value="1"/>
</dbReference>
<keyword evidence="5 10" id="KW-0560">Oxidoreductase</keyword>
<keyword evidence="4" id="KW-0479">Metal-binding</keyword>
<dbReference type="OrthoDB" id="9763894at2"/>
<dbReference type="EC" id="1.2.7.5" evidence="10"/>
<evidence type="ECO:0000256" key="8">
    <source>
        <dbReference type="ARBA" id="ARBA00049934"/>
    </source>
</evidence>
<organism evidence="10 11">
    <name type="scientific">Dethiobacter alkaliphilus AHT 1</name>
    <dbReference type="NCBI Taxonomy" id="555088"/>
    <lineage>
        <taxon>Bacteria</taxon>
        <taxon>Bacillati</taxon>
        <taxon>Bacillota</taxon>
        <taxon>Dethiobacteria</taxon>
        <taxon>Dethiobacterales</taxon>
        <taxon>Dethiobacteraceae</taxon>
        <taxon>Dethiobacter</taxon>
    </lineage>
</organism>
<comment type="cofactor">
    <cofactor evidence="8">
        <name>tungstopterin</name>
        <dbReference type="ChEBI" id="CHEBI:30402"/>
    </cofactor>
</comment>
<feature type="domain" description="Aldehyde ferredoxin oxidoreductase N-terminal" evidence="9">
    <location>
        <begin position="5"/>
        <end position="207"/>
    </location>
</feature>
<dbReference type="Pfam" id="PF01314">
    <property type="entry name" value="AFOR_C"/>
    <property type="match status" value="1"/>
</dbReference>
<dbReference type="Gene3D" id="1.10.599.10">
    <property type="entry name" value="Aldehyde Ferredoxin Oxidoreductase Protein, subunit A, domain 3"/>
    <property type="match status" value="1"/>
</dbReference>
<comment type="similarity">
    <text evidence="2">Belongs to the AOR/FOR family.</text>
</comment>
<evidence type="ECO:0000256" key="3">
    <source>
        <dbReference type="ARBA" id="ARBA00022485"/>
    </source>
</evidence>
<accession>C0GC51</accession>